<gene>
    <name evidence="2" type="ORF">SAMN06295970_12163</name>
</gene>
<accession>A0ABY1QL75</accession>
<feature type="chain" id="PRO_5046092427" description="DUF2501 domain-containing protein" evidence="1">
    <location>
        <begin position="27"/>
        <end position="153"/>
    </location>
</feature>
<dbReference type="NCBIfam" id="NF008665">
    <property type="entry name" value="PRK11667.1-3"/>
    <property type="match status" value="1"/>
</dbReference>
<dbReference type="RefSeq" id="WP_283444501.1">
    <property type="nucleotide sequence ID" value="NZ_FXUL01000021.1"/>
</dbReference>
<evidence type="ECO:0008006" key="4">
    <source>
        <dbReference type="Google" id="ProtNLM"/>
    </source>
</evidence>
<evidence type="ECO:0000313" key="2">
    <source>
        <dbReference type="EMBL" id="SMP74679.1"/>
    </source>
</evidence>
<name>A0ABY1QL75_9BURK</name>
<keyword evidence="3" id="KW-1185">Reference proteome</keyword>
<evidence type="ECO:0000256" key="1">
    <source>
        <dbReference type="SAM" id="SignalP"/>
    </source>
</evidence>
<dbReference type="Proteomes" id="UP001158049">
    <property type="component" value="Unassembled WGS sequence"/>
</dbReference>
<keyword evidence="1" id="KW-0732">Signal</keyword>
<evidence type="ECO:0000313" key="3">
    <source>
        <dbReference type="Proteomes" id="UP001158049"/>
    </source>
</evidence>
<proteinExistence type="predicted"/>
<dbReference type="Pfam" id="PF10696">
    <property type="entry name" value="DUF2501"/>
    <property type="match status" value="1"/>
</dbReference>
<feature type="signal peptide" evidence="1">
    <location>
        <begin position="1"/>
        <end position="26"/>
    </location>
</feature>
<protein>
    <recommendedName>
        <fullName evidence="4">DUF2501 domain-containing protein</fullName>
    </recommendedName>
</protein>
<dbReference type="InterPro" id="IPR019637">
    <property type="entry name" value="DUF2501"/>
</dbReference>
<comment type="caution">
    <text evidence="2">The sequence shown here is derived from an EMBL/GenBank/DDBJ whole genome shotgun (WGS) entry which is preliminary data.</text>
</comment>
<sequence>MKATLPRLVAASLLAAALFPAASAHAQLGDLLDKAKGAGASSGSGASGALGGLGGALSGQSMTAGSTGNVAGILEFCIRNNYLNGNAASGVKDALMGKLPGGSAKSDSGYGDGAKGILNSASGNKLDLGGGGLKAQVTKQVCDTVLSQAKSLL</sequence>
<dbReference type="EMBL" id="FXUL01000021">
    <property type="protein sequence ID" value="SMP74679.1"/>
    <property type="molecule type" value="Genomic_DNA"/>
</dbReference>
<organism evidence="2 3">
    <name type="scientific">Noviherbaspirillum suwonense</name>
    <dbReference type="NCBI Taxonomy" id="1224511"/>
    <lineage>
        <taxon>Bacteria</taxon>
        <taxon>Pseudomonadati</taxon>
        <taxon>Pseudomonadota</taxon>
        <taxon>Betaproteobacteria</taxon>
        <taxon>Burkholderiales</taxon>
        <taxon>Oxalobacteraceae</taxon>
        <taxon>Noviherbaspirillum</taxon>
    </lineage>
</organism>
<reference evidence="2 3" key="1">
    <citation type="submission" date="2017-05" db="EMBL/GenBank/DDBJ databases">
        <authorList>
            <person name="Varghese N."/>
            <person name="Submissions S."/>
        </authorList>
    </citation>
    <scope>NUCLEOTIDE SEQUENCE [LARGE SCALE GENOMIC DNA]</scope>
    <source>
        <strain evidence="2 3">DSM 26001</strain>
    </source>
</reference>